<dbReference type="AlphaFoldDB" id="A0A5C1QCR4"/>
<dbReference type="InterPro" id="IPR036736">
    <property type="entry name" value="ACP-like_sf"/>
</dbReference>
<proteinExistence type="predicted"/>
<name>A0A5C1QCR4_9SPIO</name>
<evidence type="ECO:0000313" key="2">
    <source>
        <dbReference type="Proteomes" id="UP000323824"/>
    </source>
</evidence>
<dbReference type="SUPFAM" id="SSF47336">
    <property type="entry name" value="ACP-like"/>
    <property type="match status" value="1"/>
</dbReference>
<dbReference type="KEGG" id="sper:EW093_07145"/>
<dbReference type="RefSeq" id="WP_149567731.1">
    <property type="nucleotide sequence ID" value="NZ_CP035807.1"/>
</dbReference>
<gene>
    <name evidence="1" type="ORF">EW093_07145</name>
</gene>
<dbReference type="Gene3D" id="1.10.1200.10">
    <property type="entry name" value="ACP-like"/>
    <property type="match status" value="1"/>
</dbReference>
<dbReference type="Proteomes" id="UP000323824">
    <property type="component" value="Chromosome"/>
</dbReference>
<sequence>MNTIKSIEDIIISQKGCLPKNGELITWGEMDSLDFEELLASIEKHFEIVIPDNEFILDNFFSIESLSKMVKRSFLLDLAE</sequence>
<evidence type="ECO:0000313" key="1">
    <source>
        <dbReference type="EMBL" id="QEN04484.1"/>
    </source>
</evidence>
<reference evidence="1 2" key="1">
    <citation type="submission" date="2019-02" db="EMBL/GenBank/DDBJ databases">
        <authorList>
            <person name="Fomenkov A."/>
            <person name="Dubinina G."/>
            <person name="Grabovich M."/>
            <person name="Vincze T."/>
            <person name="Roberts R.J."/>
        </authorList>
    </citation>
    <scope>NUCLEOTIDE SEQUENCE [LARGE SCALE GENOMIC DNA]</scope>
    <source>
        <strain evidence="1 2">P</strain>
    </source>
</reference>
<accession>A0A5C1QCR4</accession>
<organism evidence="1 2">
    <name type="scientific">Thiospirochaeta perfilievii</name>
    <dbReference type="NCBI Taxonomy" id="252967"/>
    <lineage>
        <taxon>Bacteria</taxon>
        <taxon>Pseudomonadati</taxon>
        <taxon>Spirochaetota</taxon>
        <taxon>Spirochaetia</taxon>
        <taxon>Spirochaetales</taxon>
        <taxon>Spirochaetaceae</taxon>
        <taxon>Thiospirochaeta</taxon>
    </lineage>
</organism>
<dbReference type="EMBL" id="CP035807">
    <property type="protein sequence ID" value="QEN04484.1"/>
    <property type="molecule type" value="Genomic_DNA"/>
</dbReference>
<keyword evidence="2" id="KW-1185">Reference proteome</keyword>
<dbReference type="OrthoDB" id="677810at2"/>
<protein>
    <submittedName>
        <fullName evidence="1">Acyl carrier protein</fullName>
    </submittedName>
</protein>
<reference evidence="1 2" key="2">
    <citation type="submission" date="2019-09" db="EMBL/GenBank/DDBJ databases">
        <title>Complete Genome Sequence and Methylome Analysis of free living Spirochaetas.</title>
        <authorList>
            <person name="Leshcheva N."/>
            <person name="Mikheeva N."/>
        </authorList>
    </citation>
    <scope>NUCLEOTIDE SEQUENCE [LARGE SCALE GENOMIC DNA]</scope>
    <source>
        <strain evidence="1 2">P</strain>
    </source>
</reference>